<dbReference type="InterPro" id="IPR000719">
    <property type="entry name" value="Prot_kinase_dom"/>
</dbReference>
<reference evidence="4 6" key="1">
    <citation type="journal article" date="2012" name="Nature">
        <title>Algal genomes reveal evolutionary mosaicism and the fate of nucleomorphs.</title>
        <authorList>
            <consortium name="DOE Joint Genome Institute"/>
            <person name="Curtis B.A."/>
            <person name="Tanifuji G."/>
            <person name="Burki F."/>
            <person name="Gruber A."/>
            <person name="Irimia M."/>
            <person name="Maruyama S."/>
            <person name="Arias M.C."/>
            <person name="Ball S.G."/>
            <person name="Gile G.H."/>
            <person name="Hirakawa Y."/>
            <person name="Hopkins J.F."/>
            <person name="Kuo A."/>
            <person name="Rensing S.A."/>
            <person name="Schmutz J."/>
            <person name="Symeonidi A."/>
            <person name="Elias M."/>
            <person name="Eveleigh R.J."/>
            <person name="Herman E.K."/>
            <person name="Klute M.J."/>
            <person name="Nakayama T."/>
            <person name="Obornik M."/>
            <person name="Reyes-Prieto A."/>
            <person name="Armbrust E.V."/>
            <person name="Aves S.J."/>
            <person name="Beiko R.G."/>
            <person name="Coutinho P."/>
            <person name="Dacks J.B."/>
            <person name="Durnford D.G."/>
            <person name="Fast N.M."/>
            <person name="Green B.R."/>
            <person name="Grisdale C.J."/>
            <person name="Hempel F."/>
            <person name="Henrissat B."/>
            <person name="Hoppner M.P."/>
            <person name="Ishida K."/>
            <person name="Kim E."/>
            <person name="Koreny L."/>
            <person name="Kroth P.G."/>
            <person name="Liu Y."/>
            <person name="Malik S.B."/>
            <person name="Maier U.G."/>
            <person name="McRose D."/>
            <person name="Mock T."/>
            <person name="Neilson J.A."/>
            <person name="Onodera N.T."/>
            <person name="Poole A.M."/>
            <person name="Pritham E.J."/>
            <person name="Richards T.A."/>
            <person name="Rocap G."/>
            <person name="Roy S.W."/>
            <person name="Sarai C."/>
            <person name="Schaack S."/>
            <person name="Shirato S."/>
            <person name="Slamovits C.H."/>
            <person name="Spencer D.F."/>
            <person name="Suzuki S."/>
            <person name="Worden A.Z."/>
            <person name="Zauner S."/>
            <person name="Barry K."/>
            <person name="Bell C."/>
            <person name="Bharti A.K."/>
            <person name="Crow J.A."/>
            <person name="Grimwood J."/>
            <person name="Kramer R."/>
            <person name="Lindquist E."/>
            <person name="Lucas S."/>
            <person name="Salamov A."/>
            <person name="McFadden G.I."/>
            <person name="Lane C.E."/>
            <person name="Keeling P.J."/>
            <person name="Gray M.W."/>
            <person name="Grigoriev I.V."/>
            <person name="Archibald J.M."/>
        </authorList>
    </citation>
    <scope>NUCLEOTIDE SEQUENCE</scope>
    <source>
        <strain evidence="4 6">CCMP2712</strain>
    </source>
</reference>
<dbReference type="OrthoDB" id="2914378at2759"/>
<dbReference type="GO" id="GO:0004674">
    <property type="term" value="F:protein serine/threonine kinase activity"/>
    <property type="evidence" value="ECO:0007669"/>
    <property type="project" value="TreeGrafter"/>
</dbReference>
<organism evidence="4">
    <name type="scientific">Guillardia theta (strain CCMP2712)</name>
    <name type="common">Cryptophyte</name>
    <dbReference type="NCBI Taxonomy" id="905079"/>
    <lineage>
        <taxon>Eukaryota</taxon>
        <taxon>Cryptophyceae</taxon>
        <taxon>Pyrenomonadales</taxon>
        <taxon>Geminigeraceae</taxon>
        <taxon>Guillardia</taxon>
    </lineage>
</organism>
<dbReference type="InterPro" id="IPR051681">
    <property type="entry name" value="Ser/Thr_Kinases-Pseudokinases"/>
</dbReference>
<dbReference type="PaxDb" id="55529-EKX44272"/>
<evidence type="ECO:0000313" key="6">
    <source>
        <dbReference type="Proteomes" id="UP000011087"/>
    </source>
</evidence>
<reference evidence="6" key="2">
    <citation type="submission" date="2012-11" db="EMBL/GenBank/DDBJ databases">
        <authorList>
            <person name="Kuo A."/>
            <person name="Curtis B.A."/>
            <person name="Tanifuji G."/>
            <person name="Burki F."/>
            <person name="Gruber A."/>
            <person name="Irimia M."/>
            <person name="Maruyama S."/>
            <person name="Arias M.C."/>
            <person name="Ball S.G."/>
            <person name="Gile G.H."/>
            <person name="Hirakawa Y."/>
            <person name="Hopkins J.F."/>
            <person name="Rensing S.A."/>
            <person name="Schmutz J."/>
            <person name="Symeonidi A."/>
            <person name="Elias M."/>
            <person name="Eveleigh R.J."/>
            <person name="Herman E.K."/>
            <person name="Klute M.J."/>
            <person name="Nakayama T."/>
            <person name="Obornik M."/>
            <person name="Reyes-Prieto A."/>
            <person name="Armbrust E.V."/>
            <person name="Aves S.J."/>
            <person name="Beiko R.G."/>
            <person name="Coutinho P."/>
            <person name="Dacks J.B."/>
            <person name="Durnford D.G."/>
            <person name="Fast N.M."/>
            <person name="Green B.R."/>
            <person name="Grisdale C."/>
            <person name="Hempe F."/>
            <person name="Henrissat B."/>
            <person name="Hoppner M.P."/>
            <person name="Ishida K.-I."/>
            <person name="Kim E."/>
            <person name="Koreny L."/>
            <person name="Kroth P.G."/>
            <person name="Liu Y."/>
            <person name="Malik S.-B."/>
            <person name="Maier U.G."/>
            <person name="McRose D."/>
            <person name="Mock T."/>
            <person name="Neilson J.A."/>
            <person name="Onodera N.T."/>
            <person name="Poole A.M."/>
            <person name="Pritham E.J."/>
            <person name="Richards T.A."/>
            <person name="Rocap G."/>
            <person name="Roy S.W."/>
            <person name="Sarai C."/>
            <person name="Schaack S."/>
            <person name="Shirato S."/>
            <person name="Slamovits C.H."/>
            <person name="Spencer D.F."/>
            <person name="Suzuki S."/>
            <person name="Worden A.Z."/>
            <person name="Zauner S."/>
            <person name="Barry K."/>
            <person name="Bell C."/>
            <person name="Bharti A.K."/>
            <person name="Crow J.A."/>
            <person name="Grimwood J."/>
            <person name="Kramer R."/>
            <person name="Lindquist E."/>
            <person name="Lucas S."/>
            <person name="Salamov A."/>
            <person name="McFadden G.I."/>
            <person name="Lane C.E."/>
            <person name="Keeling P.J."/>
            <person name="Gray M.W."/>
            <person name="Grigoriev I.V."/>
            <person name="Archibald J.M."/>
        </authorList>
    </citation>
    <scope>NUCLEOTIDE SEQUENCE</scope>
    <source>
        <strain evidence="6">CCMP2712</strain>
    </source>
</reference>
<dbReference type="PROSITE" id="PS50011">
    <property type="entry name" value="PROTEIN_KINASE_DOM"/>
    <property type="match status" value="1"/>
</dbReference>
<dbReference type="EMBL" id="JH993005">
    <property type="protein sequence ID" value="EKX44272.1"/>
    <property type="molecule type" value="Genomic_DNA"/>
</dbReference>
<evidence type="ECO:0000259" key="3">
    <source>
        <dbReference type="PROSITE" id="PS50011"/>
    </source>
</evidence>
<dbReference type="Proteomes" id="UP000011087">
    <property type="component" value="Unassembled WGS sequence"/>
</dbReference>
<keyword evidence="2" id="KW-0067">ATP-binding</keyword>
<dbReference type="HOGENOM" id="CLU_000288_7_18_1"/>
<dbReference type="KEGG" id="gtt:GUITHDRAFT_72389"/>
<evidence type="ECO:0000313" key="5">
    <source>
        <dbReference type="EnsemblProtists" id="EKX44272"/>
    </source>
</evidence>
<dbReference type="PROSITE" id="PS00108">
    <property type="entry name" value="PROTEIN_KINASE_ST"/>
    <property type="match status" value="1"/>
</dbReference>
<dbReference type="GeneID" id="17301057"/>
<dbReference type="OMA" id="HCHEHRI"/>
<dbReference type="STRING" id="905079.L1J7J7"/>
<dbReference type="eggNOG" id="KOG0615">
    <property type="taxonomic scope" value="Eukaryota"/>
</dbReference>
<dbReference type="PANTHER" id="PTHR44329:SF298">
    <property type="entry name" value="MIXED LINEAGE KINASE DOMAIN-LIKE PROTEIN"/>
    <property type="match status" value="1"/>
</dbReference>
<dbReference type="Gene3D" id="1.10.510.10">
    <property type="entry name" value="Transferase(Phosphotransferase) domain 1"/>
    <property type="match status" value="1"/>
</dbReference>
<evidence type="ECO:0000256" key="1">
    <source>
        <dbReference type="ARBA" id="ARBA00022741"/>
    </source>
</evidence>
<accession>L1J7J7</accession>
<proteinExistence type="predicted"/>
<dbReference type="Pfam" id="PF00069">
    <property type="entry name" value="Pkinase"/>
    <property type="match status" value="1"/>
</dbReference>
<dbReference type="AlphaFoldDB" id="L1J7J7"/>
<evidence type="ECO:0000256" key="2">
    <source>
        <dbReference type="ARBA" id="ARBA00022840"/>
    </source>
</evidence>
<dbReference type="PANTHER" id="PTHR44329">
    <property type="entry name" value="SERINE/THREONINE-PROTEIN KINASE TNNI3K-RELATED"/>
    <property type="match status" value="1"/>
</dbReference>
<evidence type="ECO:0000313" key="4">
    <source>
        <dbReference type="EMBL" id="EKX44272.1"/>
    </source>
</evidence>
<dbReference type="RefSeq" id="XP_005831252.1">
    <property type="nucleotide sequence ID" value="XM_005831195.1"/>
</dbReference>
<feature type="domain" description="Protein kinase" evidence="3">
    <location>
        <begin position="1"/>
        <end position="138"/>
    </location>
</feature>
<keyword evidence="1" id="KW-0547">Nucleotide-binding</keyword>
<dbReference type="GO" id="GO:0005524">
    <property type="term" value="F:ATP binding"/>
    <property type="evidence" value="ECO:0007669"/>
    <property type="project" value="UniProtKB-KW"/>
</dbReference>
<dbReference type="SUPFAM" id="SSF56112">
    <property type="entry name" value="Protein kinase-like (PK-like)"/>
    <property type="match status" value="1"/>
</dbReference>
<protein>
    <recommendedName>
        <fullName evidence="3">Protein kinase domain-containing protein</fullName>
    </recommendedName>
</protein>
<dbReference type="InterPro" id="IPR011009">
    <property type="entry name" value="Kinase-like_dom_sf"/>
</dbReference>
<dbReference type="InterPro" id="IPR008271">
    <property type="entry name" value="Ser/Thr_kinase_AS"/>
</dbReference>
<reference evidence="5" key="3">
    <citation type="submission" date="2015-06" db="UniProtKB">
        <authorList>
            <consortium name="EnsemblProtists"/>
        </authorList>
    </citation>
    <scope>IDENTIFICATION</scope>
</reference>
<keyword evidence="6" id="KW-1185">Reference proteome</keyword>
<sequence>MRQAQDNFSREIDLLCRLSHPYVLRMFGICADNPTRFMTRAQGGDLRDYIDARGVQSEEERIRIITELAFGLDYLHAKDIAHRDFKSRNVLLTMDKTCKICDFGLSKETGNDTTAGSSLGTPAWSAPEILRGECREVR</sequence>
<name>L1J7J7_GUITC</name>
<dbReference type="EnsemblProtists" id="EKX44272">
    <property type="protein sequence ID" value="EKX44272"/>
    <property type="gene ID" value="GUITHDRAFT_72389"/>
</dbReference>
<gene>
    <name evidence="4" type="ORF">GUITHDRAFT_72389</name>
</gene>